<comment type="caution">
    <text evidence="3">The sequence shown here is derived from an EMBL/GenBank/DDBJ whole genome shotgun (WGS) entry which is preliminary data.</text>
</comment>
<evidence type="ECO:0000313" key="4">
    <source>
        <dbReference type="Proteomes" id="UP000886520"/>
    </source>
</evidence>
<dbReference type="InterPro" id="IPR007658">
    <property type="entry name" value="DUF594"/>
</dbReference>
<gene>
    <name evidence="3" type="ORF">GOP47_0022310</name>
</gene>
<dbReference type="EMBL" id="JABFUD020000021">
    <property type="protein sequence ID" value="KAI5063763.1"/>
    <property type="molecule type" value="Genomic_DNA"/>
</dbReference>
<dbReference type="Proteomes" id="UP000886520">
    <property type="component" value="Chromosome 21"/>
</dbReference>
<feature type="transmembrane region" description="Helical" evidence="1">
    <location>
        <begin position="85"/>
        <end position="106"/>
    </location>
</feature>
<sequence>MATCPGSTSRSSIFDSFLQTWKEWQITILMVLTMSLQLLLVITGFLRKHSSNSLLHSAVWMAFIALDALAAYAMGLMLGEGCDTVFLLWAPILLFHLGAADSVSAYSPADNELWQRHGFKMTVEIVGAGYILARGGGSCKFLATGVLLFIVGGFKYGERVFALWSGSAEQMLRSARPIYKFMALDHHHHHHHQRDGTVDPPQPESAAYHGATLIVSGEANWYRIHQRESDHDDPFKEVVTYEAVVRCRDLKKAARYIKDVCLSYALYKIYRRRLTNLRIHHKDDDYEKVRQILFPAGQLSPLRIISVIDMELSFIYDGVFTKGSMGGCYQGMGVVTRFLSIMLLFICAMDLLALDAAHIACEGVASVHLAGELTILLVTLALLVECVQMFKMMRSNWMRVWLACTYIRLQRRVTSTHDDDYKHSWYRWSAGVLYGAFRYVGTPSKRHWEERIGQRSIVLDSMTAVWWHYARRLEVEGIMRVKDAQGGVRNIVDVDASNVHYYLIEHMARKFADVTPHNLAQRRDQIARSVRFPFGGQERIGPQFSPASDSGLEQAVLNWHVATSVCEMDLILNTRSAPDHSDDSESRRPEAAKTMSIALSRYCLHLLIARPKLTPGDPDVCHPMYAQLRQQLTRIFLRQPHHMESALLKDYRVAEDQDPEAEAGNELEYASLDEGIRLGRAIMDHWAPAERWAKFAQVWVDITLYMAIAENAHPHTEQLAKGGELLTHIWVLLGHLGFGQISWISRPHAP</sequence>
<evidence type="ECO:0000259" key="2">
    <source>
        <dbReference type="Pfam" id="PF13968"/>
    </source>
</evidence>
<keyword evidence="4" id="KW-1185">Reference proteome</keyword>
<dbReference type="Pfam" id="PF13968">
    <property type="entry name" value="DUF4220"/>
    <property type="match status" value="1"/>
</dbReference>
<evidence type="ECO:0000256" key="1">
    <source>
        <dbReference type="SAM" id="Phobius"/>
    </source>
</evidence>
<keyword evidence="1" id="KW-0812">Transmembrane</keyword>
<keyword evidence="1" id="KW-1133">Transmembrane helix</keyword>
<feature type="transmembrane region" description="Helical" evidence="1">
    <location>
        <begin position="24"/>
        <end position="46"/>
    </location>
</feature>
<dbReference type="Pfam" id="PF04578">
    <property type="entry name" value="DUF594"/>
    <property type="match status" value="1"/>
</dbReference>
<proteinExistence type="predicted"/>
<accession>A0A9D4U953</accession>
<dbReference type="PANTHER" id="PTHR31325">
    <property type="entry name" value="OS01G0798800 PROTEIN-RELATED"/>
    <property type="match status" value="1"/>
</dbReference>
<protein>
    <recommendedName>
        <fullName evidence="2">DUF4220 domain-containing protein</fullName>
    </recommendedName>
</protein>
<organism evidence="3 4">
    <name type="scientific">Adiantum capillus-veneris</name>
    <name type="common">Maidenhair fern</name>
    <dbReference type="NCBI Taxonomy" id="13818"/>
    <lineage>
        <taxon>Eukaryota</taxon>
        <taxon>Viridiplantae</taxon>
        <taxon>Streptophyta</taxon>
        <taxon>Embryophyta</taxon>
        <taxon>Tracheophyta</taxon>
        <taxon>Polypodiopsida</taxon>
        <taxon>Polypodiidae</taxon>
        <taxon>Polypodiales</taxon>
        <taxon>Pteridineae</taxon>
        <taxon>Pteridaceae</taxon>
        <taxon>Vittarioideae</taxon>
        <taxon>Adiantum</taxon>
    </lineage>
</organism>
<keyword evidence="1" id="KW-0472">Membrane</keyword>
<dbReference type="InterPro" id="IPR025315">
    <property type="entry name" value="DUF4220"/>
</dbReference>
<dbReference type="AlphaFoldDB" id="A0A9D4U953"/>
<evidence type="ECO:0000313" key="3">
    <source>
        <dbReference type="EMBL" id="KAI5063763.1"/>
    </source>
</evidence>
<name>A0A9D4U953_ADICA</name>
<dbReference type="OrthoDB" id="1689146at2759"/>
<feature type="transmembrane region" description="Helical" evidence="1">
    <location>
        <begin position="58"/>
        <end position="79"/>
    </location>
</feature>
<feature type="domain" description="DUF4220" evidence="2">
    <location>
        <begin position="60"/>
        <end position="458"/>
    </location>
</feature>
<reference evidence="3" key="1">
    <citation type="submission" date="2021-01" db="EMBL/GenBank/DDBJ databases">
        <title>Adiantum capillus-veneris genome.</title>
        <authorList>
            <person name="Fang Y."/>
            <person name="Liao Q."/>
        </authorList>
    </citation>
    <scope>NUCLEOTIDE SEQUENCE</scope>
    <source>
        <strain evidence="3">H3</strain>
        <tissue evidence="3">Leaf</tissue>
    </source>
</reference>